<dbReference type="InterPro" id="IPR018294">
    <property type="entry name" value="ISPD_synthase_CS"/>
</dbReference>
<dbReference type="InterPro" id="IPR034683">
    <property type="entry name" value="IspD/TarI"/>
</dbReference>
<name>A0A318HH48_9MYCO</name>
<dbReference type="GO" id="GO:0008299">
    <property type="term" value="P:isoprenoid biosynthetic process"/>
    <property type="evidence" value="ECO:0007669"/>
    <property type="project" value="InterPro"/>
</dbReference>
<dbReference type="OrthoDB" id="9802561at2"/>
<evidence type="ECO:0000313" key="3">
    <source>
        <dbReference type="EMBL" id="PXX06038.1"/>
    </source>
</evidence>
<comment type="caution">
    <text evidence="3">The sequence shown here is derived from an EMBL/GenBank/DDBJ whole genome shotgun (WGS) entry which is preliminary data.</text>
</comment>
<dbReference type="PROSITE" id="PS01295">
    <property type="entry name" value="ISPD"/>
    <property type="match status" value="1"/>
</dbReference>
<dbReference type="EMBL" id="QJJU01000015">
    <property type="protein sequence ID" value="PXX06038.1"/>
    <property type="molecule type" value="Genomic_DNA"/>
</dbReference>
<reference evidence="3 4" key="2">
    <citation type="submission" date="2018-06" db="EMBL/GenBank/DDBJ databases">
        <title>Sequencing of bacterial isolates from soil warming experiment in Harvard Forest, Massachusetts, USA.</title>
        <authorList>
            <person name="Deangelis K.PhD."/>
        </authorList>
    </citation>
    <scope>NUCLEOTIDE SEQUENCE [LARGE SCALE GENOMIC DNA]</scope>
    <source>
        <strain evidence="3 4">GAS496</strain>
    </source>
</reference>
<keyword evidence="4" id="KW-1185">Reference proteome</keyword>
<dbReference type="PANTHER" id="PTHR32125">
    <property type="entry name" value="2-C-METHYL-D-ERYTHRITOL 4-PHOSPHATE CYTIDYLYLTRANSFERASE, CHLOROPLASTIC"/>
    <property type="match status" value="1"/>
</dbReference>
<dbReference type="GO" id="GO:0050518">
    <property type="term" value="F:2-C-methyl-D-erythritol 4-phosphate cytidylyltransferase activity"/>
    <property type="evidence" value="ECO:0007669"/>
    <property type="project" value="TreeGrafter"/>
</dbReference>
<dbReference type="CDD" id="cd02516">
    <property type="entry name" value="CDP-ME_synthetase"/>
    <property type="match status" value="1"/>
</dbReference>
<dbReference type="PANTHER" id="PTHR32125:SF4">
    <property type="entry name" value="2-C-METHYL-D-ERYTHRITOL 4-PHOSPHATE CYTIDYLYLTRANSFERASE, CHLOROPLASTIC"/>
    <property type="match status" value="1"/>
</dbReference>
<reference evidence="4" key="1">
    <citation type="submission" date="2018-05" db="EMBL/GenBank/DDBJ databases">
        <authorList>
            <person name="Deangelis K."/>
            <person name="Huntemann M."/>
            <person name="Clum A."/>
            <person name="Pillay M."/>
            <person name="Palaniappan K."/>
            <person name="Varghese N."/>
            <person name="Mikhailova N."/>
            <person name="Stamatis D."/>
            <person name="Reddy T."/>
            <person name="Daum C."/>
            <person name="Shapiro N."/>
            <person name="Ivanova N."/>
            <person name="Kyrpides N."/>
            <person name="Woyke T."/>
        </authorList>
    </citation>
    <scope>NUCLEOTIDE SEQUENCE [LARGE SCALE GENOMIC DNA]</scope>
    <source>
        <strain evidence="4">GAS496</strain>
    </source>
</reference>
<keyword evidence="2 3" id="KW-0548">Nucleotidyltransferase</keyword>
<dbReference type="InterPro" id="IPR050088">
    <property type="entry name" value="IspD/TarI_cytidylyltransf_bact"/>
</dbReference>
<accession>A0A318HH48</accession>
<gene>
    <name evidence="3" type="ORF">C8E89_11586</name>
</gene>
<protein>
    <submittedName>
        <fullName evidence="3">2-C-methyl-D-erythritol 4-phosphate cytidylyltransferase</fullName>
    </submittedName>
</protein>
<sequence>MGPQPPRRGLTGWSPTLAASYGDWVESTAPESYAVGVVLAAGLGTRVGADGNKAYLLLAGRSMVAWSLGAVTQVPQIARTVLVHRRGERDLAHDTVTAELPDATVELVEGGDSRHASEFNVLRYLAGDIESGAVDVVLIHDAARPLAGRDMFVTALSVAREFGGAIPALTIPDVVQQGPGGIESASGSGRLVRVQTPQAFRAKPLLGAYRAAAAQGFEGTDTSSCIERYTDEQVRTFPGGETNLKVTYAHDVAVAGHLLSRR</sequence>
<evidence type="ECO:0000313" key="4">
    <source>
        <dbReference type="Proteomes" id="UP000247781"/>
    </source>
</evidence>
<dbReference type="Gene3D" id="3.90.550.10">
    <property type="entry name" value="Spore Coat Polysaccharide Biosynthesis Protein SpsA, Chain A"/>
    <property type="match status" value="1"/>
</dbReference>
<dbReference type="SUPFAM" id="SSF53448">
    <property type="entry name" value="Nucleotide-diphospho-sugar transferases"/>
    <property type="match status" value="1"/>
</dbReference>
<organism evidence="3 4">
    <name type="scientific">Mycolicibacterium moriokaense</name>
    <dbReference type="NCBI Taxonomy" id="39691"/>
    <lineage>
        <taxon>Bacteria</taxon>
        <taxon>Bacillati</taxon>
        <taxon>Actinomycetota</taxon>
        <taxon>Actinomycetes</taxon>
        <taxon>Mycobacteriales</taxon>
        <taxon>Mycobacteriaceae</taxon>
        <taxon>Mycolicibacterium</taxon>
    </lineage>
</organism>
<keyword evidence="1 3" id="KW-0808">Transferase</keyword>
<dbReference type="Proteomes" id="UP000247781">
    <property type="component" value="Unassembled WGS sequence"/>
</dbReference>
<dbReference type="InterPro" id="IPR029044">
    <property type="entry name" value="Nucleotide-diphossugar_trans"/>
</dbReference>
<proteinExistence type="predicted"/>
<dbReference type="AlphaFoldDB" id="A0A318HH48"/>
<evidence type="ECO:0000256" key="1">
    <source>
        <dbReference type="ARBA" id="ARBA00022679"/>
    </source>
</evidence>
<dbReference type="Pfam" id="PF01128">
    <property type="entry name" value="IspD"/>
    <property type="match status" value="1"/>
</dbReference>
<evidence type="ECO:0000256" key="2">
    <source>
        <dbReference type="ARBA" id="ARBA00022695"/>
    </source>
</evidence>